<organism evidence="1 2">
    <name type="scientific">Qipengyuania vulgaris</name>
    <dbReference type="NCBI Taxonomy" id="291985"/>
    <lineage>
        <taxon>Bacteria</taxon>
        <taxon>Pseudomonadati</taxon>
        <taxon>Pseudomonadota</taxon>
        <taxon>Alphaproteobacteria</taxon>
        <taxon>Sphingomonadales</taxon>
        <taxon>Erythrobacteraceae</taxon>
        <taxon>Qipengyuania</taxon>
    </lineage>
</organism>
<dbReference type="EMBL" id="WTYC01000006">
    <property type="protein sequence ID" value="MXO48925.1"/>
    <property type="molecule type" value="Genomic_DNA"/>
</dbReference>
<dbReference type="Proteomes" id="UP000448199">
    <property type="component" value="Unassembled WGS sequence"/>
</dbReference>
<dbReference type="OrthoDB" id="7403316at2"/>
<sequence>MKSLSEIYVAPSIAAAQTKAERTIEIFNGAYRRDVAAWTMDSADHEFLTKITHRRMSGRALLSNRYVHRAAQFGLIRAMADAYLQDPDQKWVWFTLTWDTAVSWEREPNVDLVSLKAIAYGHLRRTGLEGFGVIETDIWKNLVGEPGRRLVSQIHFLGTRAMGNTAKVSDMEADLRDRRALINSLGARNVVIRNVGPTVGDLTWLGQYMLKRPAFAKNPIPRIGEDGYRLIDVAHARGSVARLVEVFSHCEVGDVIFSIGSGGAIAKKVRAAVKQETSLRNGASPAPTADEVRSNWNRIRQTCGSRQFRPCRVITRASQRT</sequence>
<dbReference type="AlphaFoldDB" id="A0A844XS22"/>
<accession>A0A844XS22</accession>
<keyword evidence="2" id="KW-1185">Reference proteome</keyword>
<gene>
    <name evidence="1" type="ORF">GRI69_11720</name>
</gene>
<evidence type="ECO:0000313" key="1">
    <source>
        <dbReference type="EMBL" id="MXO48925.1"/>
    </source>
</evidence>
<comment type="caution">
    <text evidence="1">The sequence shown here is derived from an EMBL/GenBank/DDBJ whole genome shotgun (WGS) entry which is preliminary data.</text>
</comment>
<proteinExistence type="predicted"/>
<dbReference type="RefSeq" id="WP_160728465.1">
    <property type="nucleotide sequence ID" value="NZ_WTYC01000006.1"/>
</dbReference>
<name>A0A844XS22_9SPHN</name>
<evidence type="ECO:0000313" key="2">
    <source>
        <dbReference type="Proteomes" id="UP000448199"/>
    </source>
</evidence>
<protein>
    <submittedName>
        <fullName evidence="1">Uncharacterized protein</fullName>
    </submittedName>
</protein>
<reference evidence="1 2" key="1">
    <citation type="submission" date="2019-12" db="EMBL/GenBank/DDBJ databases">
        <title>Genomic-based taxomic classification of the family Erythrobacteraceae.</title>
        <authorList>
            <person name="Xu L."/>
        </authorList>
    </citation>
    <scope>NUCLEOTIDE SEQUENCE [LARGE SCALE GENOMIC DNA]</scope>
    <source>
        <strain evidence="1 2">DSM 17792</strain>
    </source>
</reference>